<evidence type="ECO:0000256" key="2">
    <source>
        <dbReference type="ARBA" id="ARBA00022723"/>
    </source>
</evidence>
<name>M3AC23_9PROT</name>
<dbReference type="PANTHER" id="PTHR37164:SF1">
    <property type="entry name" value="BACTERIOHEMERYTHRIN"/>
    <property type="match status" value="1"/>
</dbReference>
<dbReference type="eggNOG" id="COG2703">
    <property type="taxonomic scope" value="Bacteria"/>
</dbReference>
<dbReference type="GO" id="GO:0046872">
    <property type="term" value="F:metal ion binding"/>
    <property type="evidence" value="ECO:0007669"/>
    <property type="project" value="UniProtKB-KW"/>
</dbReference>
<dbReference type="SUPFAM" id="SSF47188">
    <property type="entry name" value="Hemerythrin-like"/>
    <property type="match status" value="1"/>
</dbReference>
<evidence type="ECO:0000313" key="5">
    <source>
        <dbReference type="EMBL" id="EME70044.1"/>
    </source>
</evidence>
<dbReference type="Proteomes" id="UP000011744">
    <property type="component" value="Unassembled WGS sequence"/>
</dbReference>
<sequence length="485" mass="55453">MAIQWQDAMSIGVPDLDADHRALVELINDFEANLESGDEGGTGNAMRDLVGLIADHFSREENLLSGIGCPSFYAHRDSHDAVADRIHLLRRRYLVATEASVRHDIAATLLGFIRTSLMDHILTEDSAMGRRMAPVAGTRSLPPEPSEPASAVAARAPESRDVEYSLPPHLAHLLTRLNYTQAELPRPRSGFDSFEALCVEAVTRRIDEVLVVFHKDNPSVRRLLPPSFVLSPDFAPRFRRAVEHLIMPELLKSRLLRQMTARCDWQAADGDSFWEHVDNALADDMLERWRLAWDDLKLVERVKDDGSRVFQVKESTRALRDLLQPPSPEAYDLPRIGNAEIETLKSLFDPTRDLAGALHAAWQRCHDLYEQEMEPRVFQQKAREGALRDYLLLAHRQYAGNWGEFLTLTAHRVFGRVTTHFLERFSTNLGRTEQERAGHMPYLMRTLHQVRDRPEIRRQEREEEAEWQAQRRELQNFLKGITAAA</sequence>
<protein>
    <recommendedName>
        <fullName evidence="4">Hemerythrin-like domain-containing protein</fullName>
    </recommendedName>
</protein>
<proteinExistence type="inferred from homology"/>
<comment type="caution">
    <text evidence="5">The sequence shown here is derived from an EMBL/GenBank/DDBJ whole genome shotgun (WGS) entry which is preliminary data.</text>
</comment>
<dbReference type="PATRIC" id="fig|1244869.3.peg.2065"/>
<dbReference type="RefSeq" id="WP_008616992.1">
    <property type="nucleotide sequence ID" value="NZ_AONQ01000023.1"/>
</dbReference>
<evidence type="ECO:0000313" key="6">
    <source>
        <dbReference type="Proteomes" id="UP000011744"/>
    </source>
</evidence>
<dbReference type="CDD" id="cd12107">
    <property type="entry name" value="Hemerythrin"/>
    <property type="match status" value="1"/>
</dbReference>
<dbReference type="EMBL" id="AONQ01000023">
    <property type="protein sequence ID" value="EME70044.1"/>
    <property type="molecule type" value="Genomic_DNA"/>
</dbReference>
<dbReference type="Gene3D" id="1.20.120.50">
    <property type="entry name" value="Hemerythrin-like"/>
    <property type="match status" value="1"/>
</dbReference>
<gene>
    <name evidence="5" type="ORF">H261_10194</name>
</gene>
<keyword evidence="6" id="KW-1185">Reference proteome</keyword>
<keyword evidence="3" id="KW-0408">Iron</keyword>
<dbReference type="AlphaFoldDB" id="M3AC23"/>
<evidence type="ECO:0000256" key="1">
    <source>
        <dbReference type="ARBA" id="ARBA00010587"/>
    </source>
</evidence>
<dbReference type="PANTHER" id="PTHR37164">
    <property type="entry name" value="BACTERIOHEMERYTHRIN"/>
    <property type="match status" value="1"/>
</dbReference>
<dbReference type="NCBIfam" id="TIGR02481">
    <property type="entry name" value="hemeryth_dom"/>
    <property type="match status" value="1"/>
</dbReference>
<dbReference type="OrthoDB" id="9774644at2"/>
<feature type="domain" description="Hemerythrin-like" evidence="4">
    <location>
        <begin position="13"/>
        <end position="128"/>
    </location>
</feature>
<organism evidence="5 6">
    <name type="scientific">Paramagnetospirillum caucaseum</name>
    <dbReference type="NCBI Taxonomy" id="1244869"/>
    <lineage>
        <taxon>Bacteria</taxon>
        <taxon>Pseudomonadati</taxon>
        <taxon>Pseudomonadota</taxon>
        <taxon>Alphaproteobacteria</taxon>
        <taxon>Rhodospirillales</taxon>
        <taxon>Magnetospirillaceae</taxon>
        <taxon>Paramagnetospirillum</taxon>
    </lineage>
</organism>
<dbReference type="InterPro" id="IPR035938">
    <property type="entry name" value="Hemerythrin-like_sf"/>
</dbReference>
<dbReference type="InterPro" id="IPR012827">
    <property type="entry name" value="Hemerythrin_metal-bd"/>
</dbReference>
<reference evidence="5 6" key="1">
    <citation type="journal article" date="2014" name="Genome Announc.">
        <title>Draft Genome Sequence of Magnetospirillum sp. Strain SO-1, a Freshwater Magnetotactic Bacterium Isolated from the Ol'khovka River, Russia.</title>
        <authorList>
            <person name="Grouzdev D.S."/>
            <person name="Dziuba M.V."/>
            <person name="Sukhacheva M.S."/>
            <person name="Mardanov A.V."/>
            <person name="Beletskiy A.V."/>
            <person name="Kuznetsov B.B."/>
            <person name="Skryabin K.G."/>
        </authorList>
    </citation>
    <scope>NUCLEOTIDE SEQUENCE [LARGE SCALE GENOMIC DNA]</scope>
    <source>
        <strain evidence="5 6">SO-1</strain>
    </source>
</reference>
<dbReference type="InterPro" id="IPR050669">
    <property type="entry name" value="Hemerythrin"/>
</dbReference>
<comment type="similarity">
    <text evidence="1">Belongs to the hemerythrin family.</text>
</comment>
<dbReference type="InterPro" id="IPR012312">
    <property type="entry name" value="Hemerythrin-like"/>
</dbReference>
<evidence type="ECO:0000259" key="4">
    <source>
        <dbReference type="Pfam" id="PF01814"/>
    </source>
</evidence>
<keyword evidence="2" id="KW-0479">Metal-binding</keyword>
<dbReference type="STRING" id="1244869.H261_10194"/>
<evidence type="ECO:0000256" key="3">
    <source>
        <dbReference type="ARBA" id="ARBA00023004"/>
    </source>
</evidence>
<dbReference type="Pfam" id="PF01814">
    <property type="entry name" value="Hemerythrin"/>
    <property type="match status" value="1"/>
</dbReference>
<accession>M3AC23</accession>